<feature type="domain" description="HTH araC/xylS-type" evidence="1">
    <location>
        <begin position="156"/>
        <end position="257"/>
    </location>
</feature>
<protein>
    <submittedName>
        <fullName evidence="2">AraC family transcriptional regulator</fullName>
    </submittedName>
</protein>
<keyword evidence="3" id="KW-1185">Reference proteome</keyword>
<dbReference type="EMBL" id="CP071795">
    <property type="protein sequence ID" value="QTD37759.1"/>
    <property type="molecule type" value="Genomic_DNA"/>
</dbReference>
<dbReference type="Gene3D" id="1.10.10.60">
    <property type="entry name" value="Homeodomain-like"/>
    <property type="match status" value="1"/>
</dbReference>
<dbReference type="PROSITE" id="PS01124">
    <property type="entry name" value="HTH_ARAC_FAMILY_2"/>
    <property type="match status" value="1"/>
</dbReference>
<dbReference type="RefSeq" id="WP_207971918.1">
    <property type="nucleotide sequence ID" value="NZ_CP071795.1"/>
</dbReference>
<dbReference type="Pfam" id="PF12833">
    <property type="entry name" value="HTH_18"/>
    <property type="match status" value="1"/>
</dbReference>
<reference evidence="2 3" key="1">
    <citation type="submission" date="2021-03" db="EMBL/GenBank/DDBJ databases">
        <title>Complete genome of Polaribacter_sp.G4M1.</title>
        <authorList>
            <person name="Jeong S.W."/>
            <person name="Bae J.W."/>
        </authorList>
    </citation>
    <scope>NUCLEOTIDE SEQUENCE [LARGE SCALE GENOMIC DNA]</scope>
    <source>
        <strain evidence="2 3">G4M1</strain>
    </source>
</reference>
<dbReference type="Pfam" id="PF20240">
    <property type="entry name" value="DUF6597"/>
    <property type="match status" value="1"/>
</dbReference>
<proteinExistence type="predicted"/>
<organism evidence="2 3">
    <name type="scientific">Polaribacter batillariae</name>
    <dbReference type="NCBI Taxonomy" id="2808900"/>
    <lineage>
        <taxon>Bacteria</taxon>
        <taxon>Pseudomonadati</taxon>
        <taxon>Bacteroidota</taxon>
        <taxon>Flavobacteriia</taxon>
        <taxon>Flavobacteriales</taxon>
        <taxon>Flavobacteriaceae</taxon>
    </lineage>
</organism>
<evidence type="ECO:0000313" key="2">
    <source>
        <dbReference type="EMBL" id="QTD37759.1"/>
    </source>
</evidence>
<dbReference type="Proteomes" id="UP000663935">
    <property type="component" value="Chromosome"/>
</dbReference>
<dbReference type="InterPro" id="IPR018060">
    <property type="entry name" value="HTH_AraC"/>
</dbReference>
<accession>A0ABX7SVS8</accession>
<gene>
    <name evidence="2" type="ORF">JL193_00130</name>
</gene>
<evidence type="ECO:0000313" key="3">
    <source>
        <dbReference type="Proteomes" id="UP000663935"/>
    </source>
</evidence>
<evidence type="ECO:0000259" key="1">
    <source>
        <dbReference type="PROSITE" id="PS01124"/>
    </source>
</evidence>
<sequence length="268" mass="31839">MKLKYYITGNASHLVEEFYNISYSEKIVPLKSIIIPMGFSSLAFPYSSNQYFYQNKKRRDFKKLTLVGQFYKSYEMCIDSPGFCCGISFKPTTLYKLINLDISQFTNNYVDFYSVKPILSKKLEGLFIKYKNNSEQLFKELANFLNLLPLTENKDTIIIDGVIEEIHKKEGLLSVLEIMETVPFCQKTLETQFKKMVGLTPGKYIRLRRFLSLMKKYEKEQINLKDLIYMYNYYDESHFSKDFKLFTNKIFKKYFKKDYLIVKEALKK</sequence>
<dbReference type="InterPro" id="IPR046532">
    <property type="entry name" value="DUF6597"/>
</dbReference>
<name>A0ABX7SVS8_9FLAO</name>